<gene>
    <name evidence="2" type="ORF">A3Q56_05451</name>
</gene>
<comment type="caution">
    <text evidence="2">The sequence shown here is derived from an EMBL/GenBank/DDBJ whole genome shotgun (WGS) entry which is preliminary data.</text>
</comment>
<dbReference type="Proteomes" id="UP000078046">
    <property type="component" value="Unassembled WGS sequence"/>
</dbReference>
<protein>
    <recommendedName>
        <fullName evidence="1">Rab-GAP TBC domain-containing protein</fullName>
    </recommendedName>
</protein>
<dbReference type="AlphaFoldDB" id="A0A177AYA5"/>
<evidence type="ECO:0000313" key="2">
    <source>
        <dbReference type="EMBL" id="OAF66840.1"/>
    </source>
</evidence>
<evidence type="ECO:0000259" key="1">
    <source>
        <dbReference type="Pfam" id="PF00566"/>
    </source>
</evidence>
<sequence>MSENSIERSRLTQNIKLITKGLINNFNSFKINKKMKNIVLTKYDRIFLWKFVAELTMTDNVNLQYKAAFKIAKEKPNEYQNKFASYRRLMDRKWLKLAKTEAFVGEGGLIENATLIEEIIIIERPNITYCPELHVTSILLCQHLEPQNSYLILTRLFNKSLINESHITYLNGIYVLIEIIKKYCRNKLAKKIILFKDNSETFFLNWKFWVFNLPQNILLYLMDRLILKGIKCLYKACIVILILYFKTNSKSVQNVVDDDIVEFVNVYNWELNKFIKVYNSINSFSRRDILKISLVFFKKAKTKDYEILLDKGLSE</sequence>
<dbReference type="EMBL" id="LWCA01000815">
    <property type="protein sequence ID" value="OAF66840.1"/>
    <property type="molecule type" value="Genomic_DNA"/>
</dbReference>
<proteinExistence type="predicted"/>
<accession>A0A177AYA5</accession>
<feature type="non-terminal residue" evidence="2">
    <location>
        <position position="315"/>
    </location>
</feature>
<reference evidence="2 3" key="1">
    <citation type="submission" date="2016-04" db="EMBL/GenBank/DDBJ databases">
        <title>The genome of Intoshia linei affirms orthonectids as highly simplified spiralians.</title>
        <authorList>
            <person name="Mikhailov K.V."/>
            <person name="Slusarev G.S."/>
            <person name="Nikitin M.A."/>
            <person name="Logacheva M.D."/>
            <person name="Penin A."/>
            <person name="Aleoshin V."/>
            <person name="Panchin Y.V."/>
        </authorList>
    </citation>
    <scope>NUCLEOTIDE SEQUENCE [LARGE SCALE GENOMIC DNA]</scope>
    <source>
        <strain evidence="2">Intl2013</strain>
        <tissue evidence="2">Whole animal</tissue>
    </source>
</reference>
<keyword evidence="3" id="KW-1185">Reference proteome</keyword>
<dbReference type="Pfam" id="PF00566">
    <property type="entry name" value="RabGAP-TBC"/>
    <property type="match status" value="1"/>
</dbReference>
<dbReference type="InterPro" id="IPR000195">
    <property type="entry name" value="Rab-GAP-TBC_dom"/>
</dbReference>
<name>A0A177AYA5_9BILA</name>
<feature type="domain" description="Rab-GAP TBC" evidence="1">
    <location>
        <begin position="122"/>
        <end position="243"/>
    </location>
</feature>
<evidence type="ECO:0000313" key="3">
    <source>
        <dbReference type="Proteomes" id="UP000078046"/>
    </source>
</evidence>
<organism evidence="2 3">
    <name type="scientific">Intoshia linei</name>
    <dbReference type="NCBI Taxonomy" id="1819745"/>
    <lineage>
        <taxon>Eukaryota</taxon>
        <taxon>Metazoa</taxon>
        <taxon>Spiralia</taxon>
        <taxon>Lophotrochozoa</taxon>
        <taxon>Mesozoa</taxon>
        <taxon>Orthonectida</taxon>
        <taxon>Rhopaluridae</taxon>
        <taxon>Intoshia</taxon>
    </lineage>
</organism>